<dbReference type="PANTHER" id="PTHR38421:SF1">
    <property type="entry name" value="TRANSMEMBRANE PROTEIN"/>
    <property type="match status" value="1"/>
</dbReference>
<gene>
    <name evidence="3" type="ORF">BDY17DRAFT_288651</name>
</gene>
<feature type="region of interest" description="Disordered" evidence="1">
    <location>
        <begin position="361"/>
        <end position="380"/>
    </location>
</feature>
<proteinExistence type="predicted"/>
<evidence type="ECO:0008006" key="5">
    <source>
        <dbReference type="Google" id="ProtNLM"/>
    </source>
</evidence>
<keyword evidence="2" id="KW-0812">Transmembrane</keyword>
<feature type="transmembrane region" description="Helical" evidence="2">
    <location>
        <begin position="187"/>
        <end position="207"/>
    </location>
</feature>
<dbReference type="EMBL" id="MU001631">
    <property type="protein sequence ID" value="KAF2487279.1"/>
    <property type="molecule type" value="Genomic_DNA"/>
</dbReference>
<keyword evidence="2" id="KW-1133">Transmembrane helix</keyword>
<reference evidence="3" key="1">
    <citation type="journal article" date="2020" name="Stud. Mycol.">
        <title>101 Dothideomycetes genomes: a test case for predicting lifestyles and emergence of pathogens.</title>
        <authorList>
            <person name="Haridas S."/>
            <person name="Albert R."/>
            <person name="Binder M."/>
            <person name="Bloem J."/>
            <person name="Labutti K."/>
            <person name="Salamov A."/>
            <person name="Andreopoulos B."/>
            <person name="Baker S."/>
            <person name="Barry K."/>
            <person name="Bills G."/>
            <person name="Bluhm B."/>
            <person name="Cannon C."/>
            <person name="Castanera R."/>
            <person name="Culley D."/>
            <person name="Daum C."/>
            <person name="Ezra D."/>
            <person name="Gonzalez J."/>
            <person name="Henrissat B."/>
            <person name="Kuo A."/>
            <person name="Liang C."/>
            <person name="Lipzen A."/>
            <person name="Lutzoni F."/>
            <person name="Magnuson J."/>
            <person name="Mondo S."/>
            <person name="Nolan M."/>
            <person name="Ohm R."/>
            <person name="Pangilinan J."/>
            <person name="Park H.-J."/>
            <person name="Ramirez L."/>
            <person name="Alfaro M."/>
            <person name="Sun H."/>
            <person name="Tritt A."/>
            <person name="Yoshinaga Y."/>
            <person name="Zwiers L.-H."/>
            <person name="Turgeon B."/>
            <person name="Goodwin S."/>
            <person name="Spatafora J."/>
            <person name="Crous P."/>
            <person name="Grigoriev I."/>
        </authorList>
    </citation>
    <scope>NUCLEOTIDE SEQUENCE</scope>
    <source>
        <strain evidence="3">CBS 113389</strain>
    </source>
</reference>
<evidence type="ECO:0000313" key="4">
    <source>
        <dbReference type="Proteomes" id="UP000799767"/>
    </source>
</evidence>
<sequence length="380" mass="43050">MSAAKKGLFVQTTSFEPNAILRGAQLTLVGAYRALQNPALFTSEHYRQAALAVVAGVAISLLVSIPTFLIQLGIRFVGLFKDLDRSTWDEGVIEGIHYVEHHVLQVPFFLMSFMRHLSPAMDSMFMDSLAWVDKTYIAKHEGENPNELRAMYYPNLKLYENYKAKREKKDNAYAAMSAFLMRFGRRAALSLAVYLASFLPYIGRFVLPAASFFTFNRAVGTPAAVVIFGSGVLIPKRFLIQFLQSYFSSRTMMRELLDPYFSRIRYPKDKKAQWFHDRTGVLYGFALTFFLLARVPLVGVLVYGIAEASTAYLITKITEPPPPPQEAEKFIEQDVHWKNKKQFLDLPLDKLDKFNISTMVGEKSRPDSTGGAELKGRQFS</sequence>
<protein>
    <recommendedName>
        <fullName evidence="5">Transmembrane protein UsgS</fullName>
    </recommendedName>
</protein>
<dbReference type="OrthoDB" id="10041630at2759"/>
<name>A0A6A6Q5F4_9PEZI</name>
<evidence type="ECO:0000256" key="1">
    <source>
        <dbReference type="SAM" id="MobiDB-lite"/>
    </source>
</evidence>
<feature type="transmembrane region" description="Helical" evidence="2">
    <location>
        <begin position="49"/>
        <end position="70"/>
    </location>
</feature>
<dbReference type="Proteomes" id="UP000799767">
    <property type="component" value="Unassembled WGS sequence"/>
</dbReference>
<evidence type="ECO:0000256" key="2">
    <source>
        <dbReference type="SAM" id="Phobius"/>
    </source>
</evidence>
<keyword evidence="4" id="KW-1185">Reference proteome</keyword>
<organism evidence="3 4">
    <name type="scientific">Neohortaea acidophila</name>
    <dbReference type="NCBI Taxonomy" id="245834"/>
    <lineage>
        <taxon>Eukaryota</taxon>
        <taxon>Fungi</taxon>
        <taxon>Dikarya</taxon>
        <taxon>Ascomycota</taxon>
        <taxon>Pezizomycotina</taxon>
        <taxon>Dothideomycetes</taxon>
        <taxon>Dothideomycetidae</taxon>
        <taxon>Mycosphaerellales</taxon>
        <taxon>Teratosphaeriaceae</taxon>
        <taxon>Neohortaea</taxon>
    </lineage>
</organism>
<dbReference type="GeneID" id="54473230"/>
<feature type="transmembrane region" description="Helical" evidence="2">
    <location>
        <begin position="280"/>
        <end position="306"/>
    </location>
</feature>
<evidence type="ECO:0000313" key="3">
    <source>
        <dbReference type="EMBL" id="KAF2487279.1"/>
    </source>
</evidence>
<keyword evidence="2" id="KW-0472">Membrane</keyword>
<dbReference type="AlphaFoldDB" id="A0A6A6Q5F4"/>
<dbReference type="PANTHER" id="PTHR38421">
    <property type="entry name" value="TRANSMEMBRANE PROTEIN USGS"/>
    <property type="match status" value="1"/>
</dbReference>
<feature type="transmembrane region" description="Helical" evidence="2">
    <location>
        <begin position="219"/>
        <end position="240"/>
    </location>
</feature>
<dbReference type="RefSeq" id="XP_033593848.1">
    <property type="nucleotide sequence ID" value="XM_033732228.1"/>
</dbReference>
<accession>A0A6A6Q5F4</accession>